<dbReference type="RefSeq" id="WP_157728781.1">
    <property type="nucleotide sequence ID" value="NZ_LT629732.1"/>
</dbReference>
<sequence>MPEPLAPTRRAVLRAAALTPLAVAATGCGGSTVLGDRPTVRVAVSWSAGELGAFRDVLAGLNHLPGFGPMTYDVTPVPFGDDIGTAPAARGAGRLDLVMLPLPGELRRHLDTLAPIPTDLWPDSPVGSAGSAARYAPVWRSLLFAAGPRANGPGRLLPYGLPFKMSNKSAVWYDRDLFRRLHLRPPSTWAQWLRLNQALRSAGRRPLALGVADGWSLTDFFENVLVGTSPSTYERLARDPAHRPALWGSAPVRACLRRLADLWSPAGTLAGGVTGSLVRQFPEAVLEVFGYHRAAMVVVADYAEPYVRRFATGDGDNSPGRSSSGRLPAGHGSVRGSGGTDDPGRIGVFRFPRMSSDLPAPLVAGGDVMVLTRPAGPNAVDLLRRLAHPLAPRPWIASTGGFIAADHDTPAGSYSPQAAPLAAELRTGTFHFDLSDQLGAVGSREGMWRALKDFLVDVSPEHDGGEGRTVDAAVERFVARMRLAEERERASDPEDPEDPGDTGDPGDPGDPGGTSRDTGTGTGGGRW</sequence>
<evidence type="ECO:0000256" key="1">
    <source>
        <dbReference type="SAM" id="MobiDB-lite"/>
    </source>
</evidence>
<keyword evidence="4" id="KW-1185">Reference proteome</keyword>
<dbReference type="Gene3D" id="3.40.190.10">
    <property type="entry name" value="Periplasmic binding protein-like II"/>
    <property type="match status" value="2"/>
</dbReference>
<organism evidence="3 4">
    <name type="scientific">Actinopolymorpha singaporensis</name>
    <dbReference type="NCBI Taxonomy" id="117157"/>
    <lineage>
        <taxon>Bacteria</taxon>
        <taxon>Bacillati</taxon>
        <taxon>Actinomycetota</taxon>
        <taxon>Actinomycetes</taxon>
        <taxon>Propionibacteriales</taxon>
        <taxon>Actinopolymorphaceae</taxon>
        <taxon>Actinopolymorpha</taxon>
    </lineage>
</organism>
<dbReference type="OrthoDB" id="8663148at2"/>
<feature type="chain" id="PRO_5039230373" evidence="2">
    <location>
        <begin position="25"/>
        <end position="527"/>
    </location>
</feature>
<evidence type="ECO:0000313" key="4">
    <source>
        <dbReference type="Proteomes" id="UP000198983"/>
    </source>
</evidence>
<feature type="region of interest" description="Disordered" evidence="1">
    <location>
        <begin position="482"/>
        <end position="527"/>
    </location>
</feature>
<dbReference type="AlphaFoldDB" id="A0A1H1XCK1"/>
<proteinExistence type="predicted"/>
<evidence type="ECO:0000313" key="3">
    <source>
        <dbReference type="EMBL" id="SDT06882.1"/>
    </source>
</evidence>
<keyword evidence="2" id="KW-0732">Signal</keyword>
<accession>A0A1H1XCK1</accession>
<name>A0A1H1XCK1_9ACTN</name>
<dbReference type="InterPro" id="IPR006059">
    <property type="entry name" value="SBP"/>
</dbReference>
<dbReference type="STRING" id="117157.SAMN04489717_4914"/>
<feature type="signal peptide" evidence="2">
    <location>
        <begin position="1"/>
        <end position="24"/>
    </location>
</feature>
<dbReference type="Pfam" id="PF01547">
    <property type="entry name" value="SBP_bac_1"/>
    <property type="match status" value="1"/>
</dbReference>
<reference evidence="3 4" key="1">
    <citation type="submission" date="2016-10" db="EMBL/GenBank/DDBJ databases">
        <authorList>
            <person name="de Groot N.N."/>
        </authorList>
    </citation>
    <scope>NUCLEOTIDE SEQUENCE [LARGE SCALE GENOMIC DNA]</scope>
    <source>
        <strain evidence="3 4">DSM 22024</strain>
    </source>
</reference>
<dbReference type="EMBL" id="LT629732">
    <property type="protein sequence ID" value="SDT06882.1"/>
    <property type="molecule type" value="Genomic_DNA"/>
</dbReference>
<feature type="compositionally biased region" description="Basic and acidic residues" evidence="1">
    <location>
        <begin position="482"/>
        <end position="492"/>
    </location>
</feature>
<protein>
    <submittedName>
        <fullName evidence="3">Alpha-glucoside transport system substrate-binding protein</fullName>
    </submittedName>
</protein>
<dbReference type="Proteomes" id="UP000198983">
    <property type="component" value="Chromosome I"/>
</dbReference>
<gene>
    <name evidence="3" type="ORF">SAMN04489717_4914</name>
</gene>
<feature type="region of interest" description="Disordered" evidence="1">
    <location>
        <begin position="311"/>
        <end position="346"/>
    </location>
</feature>
<dbReference type="PROSITE" id="PS51318">
    <property type="entry name" value="TAT"/>
    <property type="match status" value="1"/>
</dbReference>
<dbReference type="SUPFAM" id="SSF53850">
    <property type="entry name" value="Periplasmic binding protein-like II"/>
    <property type="match status" value="1"/>
</dbReference>
<dbReference type="InterPro" id="IPR006311">
    <property type="entry name" value="TAT_signal"/>
</dbReference>
<evidence type="ECO:0000256" key="2">
    <source>
        <dbReference type="SAM" id="SignalP"/>
    </source>
</evidence>